<comment type="catalytic activity">
    <reaction evidence="8">
        <text>(R)-2-hydroxyglutarate + NAD(+) = 2-oxoglutarate + NADH + H(+)</text>
        <dbReference type="Rhea" id="RHEA:49612"/>
        <dbReference type="ChEBI" id="CHEBI:15378"/>
        <dbReference type="ChEBI" id="CHEBI:15801"/>
        <dbReference type="ChEBI" id="CHEBI:16810"/>
        <dbReference type="ChEBI" id="CHEBI:57540"/>
        <dbReference type="ChEBI" id="CHEBI:57945"/>
        <dbReference type="EC" id="1.1.1.399"/>
    </reaction>
</comment>
<feature type="domain" description="D-3-phosphoglycerate dehydrogenase ASB" evidence="14">
    <location>
        <begin position="340"/>
        <end position="460"/>
    </location>
</feature>
<dbReference type="InterPro" id="IPR006236">
    <property type="entry name" value="PGDH"/>
</dbReference>
<evidence type="ECO:0000256" key="9">
    <source>
        <dbReference type="ARBA" id="ARBA00048731"/>
    </source>
</evidence>
<dbReference type="GO" id="GO:0006564">
    <property type="term" value="P:L-serine biosynthetic process"/>
    <property type="evidence" value="ECO:0007669"/>
    <property type="project" value="UniProtKB-UniRule"/>
</dbReference>
<dbReference type="PROSITE" id="PS00065">
    <property type="entry name" value="D_2_HYDROXYACID_DH_1"/>
    <property type="match status" value="1"/>
</dbReference>
<comment type="catalytic activity">
    <reaction evidence="9 10">
        <text>(2R)-3-phosphoglycerate + NAD(+) = 3-phosphooxypyruvate + NADH + H(+)</text>
        <dbReference type="Rhea" id="RHEA:12641"/>
        <dbReference type="ChEBI" id="CHEBI:15378"/>
        <dbReference type="ChEBI" id="CHEBI:18110"/>
        <dbReference type="ChEBI" id="CHEBI:57540"/>
        <dbReference type="ChEBI" id="CHEBI:57945"/>
        <dbReference type="ChEBI" id="CHEBI:58272"/>
        <dbReference type="EC" id="1.1.1.95"/>
    </reaction>
</comment>
<feature type="domain" description="D-isomer specific 2-hydroxyacid dehydrogenase NAD-binding" evidence="13">
    <location>
        <begin position="124"/>
        <end position="298"/>
    </location>
</feature>
<evidence type="ECO:0000256" key="10">
    <source>
        <dbReference type="RuleBase" id="RU363003"/>
    </source>
</evidence>
<dbReference type="InterPro" id="IPR050857">
    <property type="entry name" value="D-2-hydroxyacid_DH"/>
</dbReference>
<dbReference type="InterPro" id="IPR029752">
    <property type="entry name" value="D-isomer_DH_CS1"/>
</dbReference>
<dbReference type="PROSITE" id="PS00670">
    <property type="entry name" value="D_2_HYDROXYACID_DH_2"/>
    <property type="match status" value="1"/>
</dbReference>
<comment type="function">
    <text evidence="1">Catalyzes the reversible oxidation of 3-phospho-D-glycerate to 3-phosphonooxypyruvate, the first step of the phosphorylated L-serine biosynthesis pathway. Also catalyzes the reversible oxidation of 2-hydroxyglutarate to 2-oxoglutarate.</text>
</comment>
<dbReference type="Pfam" id="PF19304">
    <property type="entry name" value="PGDH_inter"/>
    <property type="match status" value="1"/>
</dbReference>
<keyword evidence="5 10" id="KW-0028">Amino-acid biosynthesis</keyword>
<evidence type="ECO:0000256" key="7">
    <source>
        <dbReference type="ARBA" id="ARBA00023027"/>
    </source>
</evidence>
<dbReference type="Gene3D" id="3.30.1330.90">
    <property type="entry name" value="D-3-phosphoglycerate dehydrogenase, domain 3"/>
    <property type="match status" value="1"/>
</dbReference>
<evidence type="ECO:0000259" key="12">
    <source>
        <dbReference type="Pfam" id="PF00389"/>
    </source>
</evidence>
<dbReference type="PROSITE" id="PS00671">
    <property type="entry name" value="D_2_HYDROXYACID_DH_3"/>
    <property type="match status" value="1"/>
</dbReference>
<accession>A0A6I6NF06</accession>
<sequence>MDKPTQTSTESTQSAEPTDKPVVLITEELSPAAVIALGPDVEVRRCAGTDRAALLEALPGADAVLVRSATRIDAEAIAAGSRLKVVGRAGVGVDNVDVPAATRAGVMVVNAPTANVVSAAELTVGLLLAVARNIPQAGAALREGHWQRSRFTGVELSGKTLGIIGLGRIGSLVAQRMRGFDMRLLAYDPYVRAGNASQAGVRMTGLDELLAESDFLTVHLPRTAETTGLIGFDALQRVKPGVRLVNAARGGIVDETELYAALKEGRVAGAALDVFATEPCTDSPLFELDNVVATPHLGAGTIEAQARAGVAVAESVRQVLAGRCVPEAVNVHMGTVDGELAPWLALTEQLGRLLTAAAAGLRGKLLVKVAGEITGQDTTALELAALKGALSGVVQGDVSYVNAPLLAQERGVGSELLSAHAGAAPHHSLVTVSGALPSGEVVSVSGTLAGRGAGGRLVEVCGFEVDLALAGSMAFFRAPGGRSLVGAVGAALGGTPIDALQIAHGAPVANTGNEVLLALNVGRPVTRELLDEAALSIDATHSWSLDETA</sequence>
<keyword evidence="7 10" id="KW-0520">NAD</keyword>
<keyword evidence="16" id="KW-1185">Reference proteome</keyword>
<dbReference type="PANTHER" id="PTHR42789">
    <property type="entry name" value="D-ISOMER SPECIFIC 2-HYDROXYACID DEHYDROGENASE FAMILY PROTEIN (AFU_ORTHOLOGUE AFUA_6G10090)"/>
    <property type="match status" value="1"/>
</dbReference>
<feature type="compositionally biased region" description="Low complexity" evidence="11">
    <location>
        <begin position="1"/>
        <end position="16"/>
    </location>
</feature>
<dbReference type="PANTHER" id="PTHR42789:SF1">
    <property type="entry name" value="D-ISOMER SPECIFIC 2-HYDROXYACID DEHYDROGENASE FAMILY PROTEIN (AFU_ORTHOLOGUE AFUA_6G10090)"/>
    <property type="match status" value="1"/>
</dbReference>
<dbReference type="SUPFAM" id="SSF52283">
    <property type="entry name" value="Formate/glycerate dehydrogenase catalytic domain-like"/>
    <property type="match status" value="1"/>
</dbReference>
<evidence type="ECO:0000256" key="2">
    <source>
        <dbReference type="ARBA" id="ARBA00005216"/>
    </source>
</evidence>
<dbReference type="NCBIfam" id="TIGR01327">
    <property type="entry name" value="PGDH"/>
    <property type="match status" value="1"/>
</dbReference>
<feature type="domain" description="D-isomer specific 2-hydroxyacid dehydrogenase catalytic" evidence="12">
    <location>
        <begin position="23"/>
        <end position="330"/>
    </location>
</feature>
<dbReference type="GO" id="GO:0004617">
    <property type="term" value="F:phosphoglycerate dehydrogenase activity"/>
    <property type="evidence" value="ECO:0007669"/>
    <property type="project" value="UniProtKB-UniRule"/>
</dbReference>
<reference evidence="15 16" key="1">
    <citation type="submission" date="2019-12" db="EMBL/GenBank/DDBJ databases">
        <title>Streptomyces sp. strain T44 isolated from rhizosphere soil of Broussonetia papyrifera.</title>
        <authorList>
            <person name="Mo P."/>
        </authorList>
    </citation>
    <scope>NUCLEOTIDE SEQUENCE [LARGE SCALE GENOMIC DNA]</scope>
    <source>
        <strain evidence="15 16">T44</strain>
    </source>
</reference>
<evidence type="ECO:0000256" key="6">
    <source>
        <dbReference type="ARBA" id="ARBA00023002"/>
    </source>
</evidence>
<dbReference type="Pfam" id="PF00389">
    <property type="entry name" value="2-Hacid_dh"/>
    <property type="match status" value="1"/>
</dbReference>
<evidence type="ECO:0000313" key="16">
    <source>
        <dbReference type="Proteomes" id="UP000436138"/>
    </source>
</evidence>
<evidence type="ECO:0000256" key="8">
    <source>
        <dbReference type="ARBA" id="ARBA00048126"/>
    </source>
</evidence>
<dbReference type="InterPro" id="IPR006140">
    <property type="entry name" value="D-isomer_DH_NAD-bd"/>
</dbReference>
<dbReference type="UniPathway" id="UPA00135">
    <property type="reaction ID" value="UER00196"/>
</dbReference>
<gene>
    <name evidence="15" type="ORF">GQF42_27955</name>
</gene>
<dbReference type="EMBL" id="CP047020">
    <property type="protein sequence ID" value="QHA06607.1"/>
    <property type="molecule type" value="Genomic_DNA"/>
</dbReference>
<dbReference type="AlphaFoldDB" id="A0A6I6NF06"/>
<dbReference type="Gene3D" id="3.40.50.720">
    <property type="entry name" value="NAD(P)-binding Rossmann-like Domain"/>
    <property type="match status" value="2"/>
</dbReference>
<evidence type="ECO:0000256" key="4">
    <source>
        <dbReference type="ARBA" id="ARBA00021582"/>
    </source>
</evidence>
<feature type="region of interest" description="Disordered" evidence="11">
    <location>
        <begin position="1"/>
        <end position="21"/>
    </location>
</feature>
<evidence type="ECO:0000256" key="1">
    <source>
        <dbReference type="ARBA" id="ARBA00003800"/>
    </source>
</evidence>
<comment type="pathway">
    <text evidence="2 10">Amino-acid biosynthesis; L-serine biosynthesis; L-serine from 3-phospho-D-glycerate: step 1/3.</text>
</comment>
<dbReference type="EC" id="1.1.1.95" evidence="10"/>
<keyword evidence="10" id="KW-0718">Serine biosynthesis</keyword>
<comment type="similarity">
    <text evidence="3 10">Belongs to the D-isomer specific 2-hydroxyacid dehydrogenase family.</text>
</comment>
<dbReference type="InterPro" id="IPR029009">
    <property type="entry name" value="ASB_dom_sf"/>
</dbReference>
<dbReference type="CDD" id="cd12173">
    <property type="entry name" value="PGDH_4"/>
    <property type="match status" value="1"/>
</dbReference>
<dbReference type="SUPFAM" id="SSF143548">
    <property type="entry name" value="Serine metabolism enzymes domain"/>
    <property type="match status" value="1"/>
</dbReference>
<dbReference type="InterPro" id="IPR029753">
    <property type="entry name" value="D-isomer_DH_CS"/>
</dbReference>
<evidence type="ECO:0000256" key="3">
    <source>
        <dbReference type="ARBA" id="ARBA00005854"/>
    </source>
</evidence>
<dbReference type="FunFam" id="3.40.50.720:FF:000021">
    <property type="entry name" value="D-3-phosphoglycerate dehydrogenase"/>
    <property type="match status" value="1"/>
</dbReference>
<evidence type="ECO:0000256" key="11">
    <source>
        <dbReference type="SAM" id="MobiDB-lite"/>
    </source>
</evidence>
<organism evidence="15 16">
    <name type="scientific">Streptomyces broussonetiae</name>
    <dbReference type="NCBI Taxonomy" id="2686304"/>
    <lineage>
        <taxon>Bacteria</taxon>
        <taxon>Bacillati</taxon>
        <taxon>Actinomycetota</taxon>
        <taxon>Actinomycetes</taxon>
        <taxon>Kitasatosporales</taxon>
        <taxon>Streptomycetaceae</taxon>
        <taxon>Streptomyces</taxon>
    </lineage>
</organism>
<evidence type="ECO:0000313" key="15">
    <source>
        <dbReference type="EMBL" id="QHA06607.1"/>
    </source>
</evidence>
<dbReference type="Pfam" id="PF02826">
    <property type="entry name" value="2-Hacid_dh_C"/>
    <property type="match status" value="1"/>
</dbReference>
<dbReference type="KEGG" id="sbro:GQF42_27955"/>
<proteinExistence type="inferred from homology"/>
<evidence type="ECO:0000256" key="5">
    <source>
        <dbReference type="ARBA" id="ARBA00022605"/>
    </source>
</evidence>
<dbReference type="GO" id="GO:0051287">
    <property type="term" value="F:NAD binding"/>
    <property type="evidence" value="ECO:0007669"/>
    <property type="project" value="UniProtKB-UniRule"/>
</dbReference>
<dbReference type="InterPro" id="IPR036291">
    <property type="entry name" value="NAD(P)-bd_dom_sf"/>
</dbReference>
<name>A0A6I6NF06_9ACTN</name>
<dbReference type="InterPro" id="IPR006139">
    <property type="entry name" value="D-isomer_2_OHA_DH_cat_dom"/>
</dbReference>
<evidence type="ECO:0000259" key="13">
    <source>
        <dbReference type="Pfam" id="PF02826"/>
    </source>
</evidence>
<evidence type="ECO:0000259" key="14">
    <source>
        <dbReference type="Pfam" id="PF19304"/>
    </source>
</evidence>
<dbReference type="RefSeq" id="WP_158924341.1">
    <property type="nucleotide sequence ID" value="NZ_CP047020.1"/>
</dbReference>
<dbReference type="InterPro" id="IPR045626">
    <property type="entry name" value="PGDH_ASB_dom"/>
</dbReference>
<keyword evidence="6 10" id="KW-0560">Oxidoreductase</keyword>
<protein>
    <recommendedName>
        <fullName evidence="4 10">D-3-phosphoglycerate dehydrogenase</fullName>
        <ecNumber evidence="10">1.1.1.95</ecNumber>
    </recommendedName>
</protein>
<dbReference type="SUPFAM" id="SSF51735">
    <property type="entry name" value="NAD(P)-binding Rossmann-fold domains"/>
    <property type="match status" value="1"/>
</dbReference>
<dbReference type="Proteomes" id="UP000436138">
    <property type="component" value="Chromosome"/>
</dbReference>